<accession>A0A0D6EHD8</accession>
<feature type="region of interest" description="Disordered" evidence="3">
    <location>
        <begin position="292"/>
        <end position="312"/>
    </location>
</feature>
<gene>
    <name evidence="5" type="primary">SPOSA6832_00900</name>
</gene>
<organism evidence="5 6">
    <name type="scientific">Sporidiobolus salmonicolor</name>
    <name type="common">Yeast-like fungus</name>
    <name type="synonym">Sporobolomyces salmonicolor</name>
    <dbReference type="NCBI Taxonomy" id="5005"/>
    <lineage>
        <taxon>Eukaryota</taxon>
        <taxon>Fungi</taxon>
        <taxon>Dikarya</taxon>
        <taxon>Basidiomycota</taxon>
        <taxon>Pucciniomycotina</taxon>
        <taxon>Microbotryomycetes</taxon>
        <taxon>Sporidiobolales</taxon>
        <taxon>Sporidiobolaceae</taxon>
        <taxon>Sporobolomyces</taxon>
    </lineage>
</organism>
<feature type="region of interest" description="Disordered" evidence="3">
    <location>
        <begin position="578"/>
        <end position="605"/>
    </location>
</feature>
<evidence type="ECO:0000313" key="5">
    <source>
        <dbReference type="EMBL" id="CEQ39374.1"/>
    </source>
</evidence>
<feature type="non-terminal residue" evidence="5">
    <location>
        <position position="1"/>
    </location>
</feature>
<feature type="compositionally biased region" description="Basic and acidic residues" evidence="3">
    <location>
        <begin position="44"/>
        <end position="56"/>
    </location>
</feature>
<feature type="region of interest" description="Disordered" evidence="3">
    <location>
        <begin position="1"/>
        <end position="56"/>
    </location>
</feature>
<evidence type="ECO:0000256" key="3">
    <source>
        <dbReference type="SAM" id="MobiDB-lite"/>
    </source>
</evidence>
<proteinExistence type="predicted"/>
<evidence type="ECO:0000259" key="4">
    <source>
        <dbReference type="PROSITE" id="PS50127"/>
    </source>
</evidence>
<feature type="domain" description="UBC core" evidence="4">
    <location>
        <begin position="660"/>
        <end position="779"/>
    </location>
</feature>
<sequence>MPPRRSTRATNSIYKTDVDLTKTTSPEPSPPKPAKRPRFAAKSKAGDKSKTGMTDDKVVIQPDDSIDAALARKLQVGEDGIAGSSGNDEEQRLKCVWSGKPRALGLRVMLHELSLGSFAPAEHPASPWLDSLLTSNPVASTSSGRRTSSRKKAASPPFPLASAAQPPPANDPTDPKNILQEHRNLFLSEGKCPCGSTLLPPKSVRFPNHRSRVRADHLRNSQLKLQPTSTSAEFLALGAANCKKCKKKICRGCWQPVQVDGQCCAAGRAIILSALDTVYLADHLKKPVVKPAAAAKGKGRKKTKPDGRGAGTGYGTDAAYPYGGHASASGPSNGTGYARVRQLRRRGRNVAAASASPPKKVENQHEIAQDKLYLPALKLLARLLPQPDSPEATMYDFFPHSTLPALLSVSTLPDLLANLLRNDSVLEWQRRSDVYFAMIEVLQGLGHSEATLAVLFEERRDKAWSEGLGKWLRGEGDIVWERTKPAVVAGTIQGKGRGKKRKVDEEASVELGELILASPLFSLLKKLTIQAEAFRKAALTGEFDDDDAALVGICGDFVSAGERCASLSKLWMAHQDREKSPREGGHAKAAEPVINGRLKGKGKEKEASGWTEKDYVKACAALAYQTVEMSVDSPEGGKTFPTHHYKRDIDDTASSRRPHNSFVHLAKELAVLSTSLPPGIWLRVDEARVDVLKCLIAGPEGTPYSGGLFEFDIFIPLQYPQVSPTVWLKTTGDGRVRFNPNLYAEGKVCLSLLGTWAGAPASRARVLLALDAHTYVGMH</sequence>
<dbReference type="OrthoDB" id="47801at2759"/>
<dbReference type="AlphaFoldDB" id="A0A0D6EHD8"/>
<protein>
    <submittedName>
        <fullName evidence="5">SPOSA6832_00900-mRNA-1:cds</fullName>
    </submittedName>
</protein>
<dbReference type="Proteomes" id="UP000243876">
    <property type="component" value="Unassembled WGS sequence"/>
</dbReference>
<dbReference type="Pfam" id="PF00179">
    <property type="entry name" value="UQ_con"/>
    <property type="match status" value="1"/>
</dbReference>
<dbReference type="SMART" id="SM00212">
    <property type="entry name" value="UBCc"/>
    <property type="match status" value="1"/>
</dbReference>
<feature type="compositionally biased region" description="Basic and acidic residues" evidence="3">
    <location>
        <begin position="578"/>
        <end position="589"/>
    </location>
</feature>
<name>A0A0D6EHD8_SPOSA</name>
<dbReference type="PROSITE" id="PS50127">
    <property type="entry name" value="UBC_2"/>
    <property type="match status" value="1"/>
</dbReference>
<dbReference type="PANTHER" id="PTHR46116">
    <property type="entry name" value="(E3-INDEPENDENT) E2 UBIQUITIN-CONJUGATING ENZYME"/>
    <property type="match status" value="1"/>
</dbReference>
<keyword evidence="6" id="KW-1185">Reference proteome</keyword>
<dbReference type="SUPFAM" id="SSF54495">
    <property type="entry name" value="UBC-like"/>
    <property type="match status" value="1"/>
</dbReference>
<keyword evidence="2" id="KW-0833">Ubl conjugation pathway</keyword>
<dbReference type="GO" id="GO:0016740">
    <property type="term" value="F:transferase activity"/>
    <property type="evidence" value="ECO:0007669"/>
    <property type="project" value="UniProtKB-KW"/>
</dbReference>
<evidence type="ECO:0000256" key="2">
    <source>
        <dbReference type="ARBA" id="ARBA00022786"/>
    </source>
</evidence>
<keyword evidence="1" id="KW-0808">Transferase</keyword>
<dbReference type="Gene3D" id="3.10.110.10">
    <property type="entry name" value="Ubiquitin Conjugating Enzyme"/>
    <property type="match status" value="1"/>
</dbReference>
<dbReference type="InterPro" id="IPR000608">
    <property type="entry name" value="UBC"/>
</dbReference>
<evidence type="ECO:0000256" key="1">
    <source>
        <dbReference type="ARBA" id="ARBA00022679"/>
    </source>
</evidence>
<dbReference type="EMBL" id="CENE01000003">
    <property type="protein sequence ID" value="CEQ39374.1"/>
    <property type="molecule type" value="Genomic_DNA"/>
</dbReference>
<evidence type="ECO:0000313" key="6">
    <source>
        <dbReference type="Proteomes" id="UP000243876"/>
    </source>
</evidence>
<dbReference type="InterPro" id="IPR016135">
    <property type="entry name" value="UBQ-conjugating_enzyme/RWD"/>
</dbReference>
<reference evidence="6" key="1">
    <citation type="submission" date="2015-02" db="EMBL/GenBank/DDBJ databases">
        <authorList>
            <person name="Gon?alves P."/>
        </authorList>
    </citation>
    <scope>NUCLEOTIDE SEQUENCE [LARGE SCALE GENOMIC DNA]</scope>
</reference>
<feature type="region of interest" description="Disordered" evidence="3">
    <location>
        <begin position="138"/>
        <end position="177"/>
    </location>
</feature>